<evidence type="ECO:0000313" key="8">
    <source>
        <dbReference type="Proteomes" id="UP000219374"/>
    </source>
</evidence>
<dbReference type="InterPro" id="IPR001727">
    <property type="entry name" value="GDT1-like"/>
</dbReference>
<feature type="transmembrane region" description="Helical" evidence="6">
    <location>
        <begin position="135"/>
        <end position="156"/>
    </location>
</feature>
<name>A0A286D3Z7_9GAMM</name>
<evidence type="ECO:0000256" key="6">
    <source>
        <dbReference type="RuleBase" id="RU365102"/>
    </source>
</evidence>
<evidence type="ECO:0000256" key="3">
    <source>
        <dbReference type="ARBA" id="ARBA00022692"/>
    </source>
</evidence>
<protein>
    <recommendedName>
        <fullName evidence="6">GDT1 family protein</fullName>
    </recommendedName>
</protein>
<dbReference type="EMBL" id="OCND01000002">
    <property type="protein sequence ID" value="SOD53393.1"/>
    <property type="molecule type" value="Genomic_DNA"/>
</dbReference>
<keyword evidence="4 6" id="KW-1133">Transmembrane helix</keyword>
<feature type="transmembrane region" description="Helical" evidence="6">
    <location>
        <begin position="70"/>
        <end position="87"/>
    </location>
</feature>
<sequence length="189" mass="20372">MLSLQALLVSTGTVALAEIGDKTQLLALLLAARFRKPWPIALGILAATLINHAISAWLGAGLSRWLSPEWLRWGVVASFLAVAVWTLKPDKLDEKDAALPAFGAFTATCLAFFLAEIGDKTQVATVLLATRYEPLWQIVAGTTLGMLLANVPVVWLGHRFADRLPLRLAHAVAALVFLALAIWVGWNGV</sequence>
<feature type="transmembrane region" description="Helical" evidence="6">
    <location>
        <begin position="38"/>
        <end position="58"/>
    </location>
</feature>
<evidence type="ECO:0000256" key="2">
    <source>
        <dbReference type="ARBA" id="ARBA00009190"/>
    </source>
</evidence>
<dbReference type="Proteomes" id="UP000219374">
    <property type="component" value="Unassembled WGS sequence"/>
</dbReference>
<keyword evidence="5 6" id="KW-0472">Membrane</keyword>
<dbReference type="GO" id="GO:0016020">
    <property type="term" value="C:membrane"/>
    <property type="evidence" value="ECO:0007669"/>
    <property type="project" value="UniProtKB-SubCell"/>
</dbReference>
<evidence type="ECO:0000256" key="4">
    <source>
        <dbReference type="ARBA" id="ARBA00022989"/>
    </source>
</evidence>
<comment type="similarity">
    <text evidence="2 6">Belongs to the GDT1 family.</text>
</comment>
<dbReference type="Pfam" id="PF01169">
    <property type="entry name" value="GDT1"/>
    <property type="match status" value="2"/>
</dbReference>
<proteinExistence type="inferred from homology"/>
<organism evidence="7 8">
    <name type="scientific">Pseudoxanthomonas wuyuanensis</name>
    <dbReference type="NCBI Taxonomy" id="1073196"/>
    <lineage>
        <taxon>Bacteria</taxon>
        <taxon>Pseudomonadati</taxon>
        <taxon>Pseudomonadota</taxon>
        <taxon>Gammaproteobacteria</taxon>
        <taxon>Lysobacterales</taxon>
        <taxon>Lysobacteraceae</taxon>
        <taxon>Pseudoxanthomonas</taxon>
    </lineage>
</organism>
<dbReference type="RefSeq" id="WP_217991839.1">
    <property type="nucleotide sequence ID" value="NZ_OCND01000002.1"/>
</dbReference>
<dbReference type="GO" id="GO:0046873">
    <property type="term" value="F:metal ion transmembrane transporter activity"/>
    <property type="evidence" value="ECO:0007669"/>
    <property type="project" value="InterPro"/>
</dbReference>
<evidence type="ECO:0000256" key="1">
    <source>
        <dbReference type="ARBA" id="ARBA00004141"/>
    </source>
</evidence>
<accession>A0A286D3Z7</accession>
<keyword evidence="8" id="KW-1185">Reference proteome</keyword>
<evidence type="ECO:0000256" key="5">
    <source>
        <dbReference type="ARBA" id="ARBA00023136"/>
    </source>
</evidence>
<comment type="subcellular location">
    <subcellularLocation>
        <location evidence="1 6">Membrane</location>
        <topology evidence="1 6">Multi-pass membrane protein</topology>
    </subcellularLocation>
</comment>
<dbReference type="AlphaFoldDB" id="A0A286D3Z7"/>
<feature type="transmembrane region" description="Helical" evidence="6">
    <location>
        <begin position="99"/>
        <end position="115"/>
    </location>
</feature>
<evidence type="ECO:0000313" key="7">
    <source>
        <dbReference type="EMBL" id="SOD53393.1"/>
    </source>
</evidence>
<dbReference type="PANTHER" id="PTHR12608">
    <property type="entry name" value="TRANSMEMBRANE PROTEIN HTP-1 RELATED"/>
    <property type="match status" value="1"/>
</dbReference>
<gene>
    <name evidence="7" type="ORF">SAMN06296416_102388</name>
</gene>
<feature type="transmembrane region" description="Helical" evidence="6">
    <location>
        <begin position="168"/>
        <end position="186"/>
    </location>
</feature>
<keyword evidence="3 6" id="KW-0812">Transmembrane</keyword>
<dbReference type="PANTHER" id="PTHR12608:SF1">
    <property type="entry name" value="TRANSMEMBRANE PROTEIN 165"/>
    <property type="match status" value="1"/>
</dbReference>
<reference evidence="7 8" key="1">
    <citation type="submission" date="2017-09" db="EMBL/GenBank/DDBJ databases">
        <authorList>
            <person name="Ehlers B."/>
            <person name="Leendertz F.H."/>
        </authorList>
    </citation>
    <scope>NUCLEOTIDE SEQUENCE [LARGE SCALE GENOMIC DNA]</scope>
    <source>
        <strain evidence="7 8">CGMCC 1.10978</strain>
    </source>
</reference>